<sequence length="68" mass="7598">MTTSHSCYVAKEAGRRVSPCIATIALLLNGVPADRLPSPEKRGFADEWWQSVKRLKHLDDCLRGKIGF</sequence>
<comment type="caution">
    <text evidence="1">The sequence shown here is derived from an EMBL/GenBank/DDBJ whole genome shotgun (WGS) entry which is preliminary data.</text>
</comment>
<dbReference type="EMBL" id="JBIEIL010000002">
    <property type="protein sequence ID" value="MFG6203630.1"/>
    <property type="molecule type" value="Genomic_DNA"/>
</dbReference>
<dbReference type="RefSeq" id="WP_394503608.1">
    <property type="nucleotide sequence ID" value="NZ_JBIEIL010000002.1"/>
</dbReference>
<protein>
    <submittedName>
        <fullName evidence="1">Uncharacterized protein</fullName>
    </submittedName>
</protein>
<organism evidence="1 2">
    <name type="scientific">Pseudomonas retamae</name>
    <dbReference type="NCBI Taxonomy" id="702110"/>
    <lineage>
        <taxon>Bacteria</taxon>
        <taxon>Pseudomonadati</taxon>
        <taxon>Pseudomonadota</taxon>
        <taxon>Gammaproteobacteria</taxon>
        <taxon>Pseudomonadales</taxon>
        <taxon>Pseudomonadaceae</taxon>
        <taxon>Pseudomonas</taxon>
    </lineage>
</organism>
<gene>
    <name evidence="1" type="ORF">ACGSLL_04610</name>
</gene>
<evidence type="ECO:0000313" key="1">
    <source>
        <dbReference type="EMBL" id="MFG6203630.1"/>
    </source>
</evidence>
<name>A0ABW7D6D7_9PSED</name>
<dbReference type="Proteomes" id="UP001605918">
    <property type="component" value="Unassembled WGS sequence"/>
</dbReference>
<keyword evidence="2" id="KW-1185">Reference proteome</keyword>
<accession>A0ABW7D6D7</accession>
<reference evidence="1 2" key="1">
    <citation type="submission" date="2024-10" db="EMBL/GenBank/DDBJ databases">
        <title>Whole genome of Pseudomonas sp Strain RB5.</title>
        <authorList>
            <person name="Selami N."/>
        </authorList>
    </citation>
    <scope>NUCLEOTIDE SEQUENCE [LARGE SCALE GENOMIC DNA]</scope>
    <source>
        <strain evidence="1 2">RB5</strain>
    </source>
</reference>
<proteinExistence type="predicted"/>
<evidence type="ECO:0000313" key="2">
    <source>
        <dbReference type="Proteomes" id="UP001605918"/>
    </source>
</evidence>